<dbReference type="InterPro" id="IPR050736">
    <property type="entry name" value="Sensor_HK_Regulatory"/>
</dbReference>
<evidence type="ECO:0000256" key="8">
    <source>
        <dbReference type="ARBA" id="ARBA00022777"/>
    </source>
</evidence>
<reference evidence="14 15" key="1">
    <citation type="submission" date="2018-11" db="EMBL/GenBank/DDBJ databases">
        <title>Sequencing the genomes of 1000 actinobacteria strains.</title>
        <authorList>
            <person name="Klenk H.-P."/>
        </authorList>
    </citation>
    <scope>NUCLEOTIDE SEQUENCE [LARGE SCALE GENOMIC DNA]</scope>
    <source>
        <strain evidence="14 15">DSM 9580</strain>
    </source>
</reference>
<dbReference type="Gene3D" id="3.30.565.10">
    <property type="entry name" value="Histidine kinase-like ATPase, C-terminal domain"/>
    <property type="match status" value="1"/>
</dbReference>
<dbReference type="SMART" id="SM00388">
    <property type="entry name" value="HisKA"/>
    <property type="match status" value="1"/>
</dbReference>
<dbReference type="EMBL" id="RKHJ01000001">
    <property type="protein sequence ID" value="ROR66632.1"/>
    <property type="molecule type" value="Genomic_DNA"/>
</dbReference>
<feature type="transmembrane region" description="Helical" evidence="12">
    <location>
        <begin position="167"/>
        <end position="186"/>
    </location>
</feature>
<evidence type="ECO:0000256" key="2">
    <source>
        <dbReference type="ARBA" id="ARBA00004651"/>
    </source>
</evidence>
<dbReference type="AlphaFoldDB" id="A0A3N2AV43"/>
<dbReference type="PRINTS" id="PR00344">
    <property type="entry name" value="BCTRLSENSOR"/>
</dbReference>
<feature type="transmembrane region" description="Helical" evidence="12">
    <location>
        <begin position="241"/>
        <end position="261"/>
    </location>
</feature>
<protein>
    <recommendedName>
        <fullName evidence="3">histidine kinase</fullName>
        <ecNumber evidence="3">2.7.13.3</ecNumber>
    </recommendedName>
</protein>
<dbReference type="InterPro" id="IPR004358">
    <property type="entry name" value="Sig_transdc_His_kin-like_C"/>
</dbReference>
<keyword evidence="10" id="KW-0902">Two-component regulatory system</keyword>
<dbReference type="PANTHER" id="PTHR43711:SF1">
    <property type="entry name" value="HISTIDINE KINASE 1"/>
    <property type="match status" value="1"/>
</dbReference>
<comment type="subcellular location">
    <subcellularLocation>
        <location evidence="2">Cell membrane</location>
        <topology evidence="2">Multi-pass membrane protein</topology>
    </subcellularLocation>
</comment>
<accession>A0A3N2AV43</accession>
<dbReference type="SUPFAM" id="SSF47384">
    <property type="entry name" value="Homodimeric domain of signal transducing histidine kinase"/>
    <property type="match status" value="1"/>
</dbReference>
<feature type="transmembrane region" description="Helical" evidence="12">
    <location>
        <begin position="24"/>
        <end position="45"/>
    </location>
</feature>
<keyword evidence="6" id="KW-0808">Transferase</keyword>
<dbReference type="Pfam" id="PF00512">
    <property type="entry name" value="HisKA"/>
    <property type="match status" value="1"/>
</dbReference>
<dbReference type="Pfam" id="PF02518">
    <property type="entry name" value="HATPase_c"/>
    <property type="match status" value="1"/>
</dbReference>
<keyword evidence="7 12" id="KW-0812">Transmembrane</keyword>
<dbReference type="RefSeq" id="WP_170165607.1">
    <property type="nucleotide sequence ID" value="NZ_RKHJ01000001.1"/>
</dbReference>
<sequence length="658" mass="68537">MSTTPAAAAPYADAAHPPHRPVPWWGWVLAAALLLAAGVGGAAFAPPGTGVAVWWPAAGIALGFAMLLPAGRIPLALALALVATAAANAIGGRPLPLAIAFGVADTIGTAAALGVLQPWRHTFRLSSLRAALRFASATAVSAVVGGALIGAARALVGDGELWPTAPFVAASHAAAMLTIAPFAALPPRIPVRAGVLEMAVQASLLALAIAVVFHPEVSLPLAFTLYPFLAWAAFRFPIRLVLLETLVASLAMLVLTLAGGGPFSGEAIGIVEGAALLEVLLVSFAGFGVVLCSAQYELRALSRRLDASTLLLSGSLVDARIGLAIAVRHADETRVVWTNRAARSLLDPELGHRDVWAGRIEVAAVQALHSAEQTSVTTVGGRSITVAANAIEGDEDRFAVQLLDVTSILQAQQTQVEAEVERESARSIRAELERQRDDFLATTSHELRTPITSIVGYTELLADSEAVAPAKRGWLDVIDRNAHRLAELVEDLLTLSGGATAPTRPQHLDELSGVAVFEEVVANLRVVSDPKGIEVSIAPGDVAVLGARGDVLRAITNLLMNAIKFTPEDGRIRLAAREDDGMALLVVADTGPGMTDEELAQAFERFYRAPGAERANVAGTGLGLAIVAELARRNGGDVELARNDEGGLTAELRLPLPA</sequence>
<feature type="transmembrane region" description="Helical" evidence="12">
    <location>
        <begin position="51"/>
        <end position="68"/>
    </location>
</feature>
<keyword evidence="11 12" id="KW-0472">Membrane</keyword>
<dbReference type="CDD" id="cd00082">
    <property type="entry name" value="HisKA"/>
    <property type="match status" value="1"/>
</dbReference>
<feature type="transmembrane region" description="Helical" evidence="12">
    <location>
        <begin position="131"/>
        <end position="155"/>
    </location>
</feature>
<evidence type="ECO:0000256" key="12">
    <source>
        <dbReference type="SAM" id="Phobius"/>
    </source>
</evidence>
<dbReference type="InterPro" id="IPR036097">
    <property type="entry name" value="HisK_dim/P_sf"/>
</dbReference>
<dbReference type="InterPro" id="IPR003661">
    <property type="entry name" value="HisK_dim/P_dom"/>
</dbReference>
<evidence type="ECO:0000256" key="1">
    <source>
        <dbReference type="ARBA" id="ARBA00000085"/>
    </source>
</evidence>
<evidence type="ECO:0000256" key="6">
    <source>
        <dbReference type="ARBA" id="ARBA00022679"/>
    </source>
</evidence>
<dbReference type="InterPro" id="IPR007895">
    <property type="entry name" value="MASE1"/>
</dbReference>
<proteinExistence type="predicted"/>
<dbReference type="SMART" id="SM00387">
    <property type="entry name" value="HATPase_c"/>
    <property type="match status" value="1"/>
</dbReference>
<organism evidence="14 15">
    <name type="scientific">Agrococcus jenensis</name>
    <dbReference type="NCBI Taxonomy" id="46353"/>
    <lineage>
        <taxon>Bacteria</taxon>
        <taxon>Bacillati</taxon>
        <taxon>Actinomycetota</taxon>
        <taxon>Actinomycetes</taxon>
        <taxon>Micrococcales</taxon>
        <taxon>Microbacteriaceae</taxon>
        <taxon>Agrococcus</taxon>
    </lineage>
</organism>
<dbReference type="GO" id="GO:0005886">
    <property type="term" value="C:plasma membrane"/>
    <property type="evidence" value="ECO:0007669"/>
    <property type="project" value="UniProtKB-SubCell"/>
</dbReference>
<evidence type="ECO:0000256" key="4">
    <source>
        <dbReference type="ARBA" id="ARBA00022475"/>
    </source>
</evidence>
<keyword evidence="5" id="KW-0597">Phosphoprotein</keyword>
<dbReference type="PROSITE" id="PS50109">
    <property type="entry name" value="HIS_KIN"/>
    <property type="match status" value="1"/>
</dbReference>
<keyword evidence="15" id="KW-1185">Reference proteome</keyword>
<dbReference type="FunFam" id="1.10.287.130:FF:000001">
    <property type="entry name" value="Two-component sensor histidine kinase"/>
    <property type="match status" value="1"/>
</dbReference>
<evidence type="ECO:0000256" key="3">
    <source>
        <dbReference type="ARBA" id="ARBA00012438"/>
    </source>
</evidence>
<keyword evidence="4" id="KW-1003">Cell membrane</keyword>
<keyword evidence="8 14" id="KW-0418">Kinase</keyword>
<evidence type="ECO:0000256" key="5">
    <source>
        <dbReference type="ARBA" id="ARBA00022553"/>
    </source>
</evidence>
<evidence type="ECO:0000256" key="11">
    <source>
        <dbReference type="ARBA" id="ARBA00023136"/>
    </source>
</evidence>
<dbReference type="PANTHER" id="PTHR43711">
    <property type="entry name" value="TWO-COMPONENT HISTIDINE KINASE"/>
    <property type="match status" value="1"/>
</dbReference>
<dbReference type="SUPFAM" id="SSF55874">
    <property type="entry name" value="ATPase domain of HSP90 chaperone/DNA topoisomerase II/histidine kinase"/>
    <property type="match status" value="1"/>
</dbReference>
<gene>
    <name evidence="14" type="ORF">EDD26_2024</name>
</gene>
<dbReference type="GO" id="GO:0000155">
    <property type="term" value="F:phosphorelay sensor kinase activity"/>
    <property type="evidence" value="ECO:0007669"/>
    <property type="project" value="InterPro"/>
</dbReference>
<keyword evidence="9 12" id="KW-1133">Transmembrane helix</keyword>
<comment type="catalytic activity">
    <reaction evidence="1">
        <text>ATP + protein L-histidine = ADP + protein N-phospho-L-histidine.</text>
        <dbReference type="EC" id="2.7.13.3"/>
    </reaction>
</comment>
<dbReference type="Pfam" id="PF05231">
    <property type="entry name" value="MASE1"/>
    <property type="match status" value="1"/>
</dbReference>
<evidence type="ECO:0000256" key="10">
    <source>
        <dbReference type="ARBA" id="ARBA00023012"/>
    </source>
</evidence>
<feature type="transmembrane region" description="Helical" evidence="12">
    <location>
        <begin position="97"/>
        <end position="119"/>
    </location>
</feature>
<evidence type="ECO:0000256" key="9">
    <source>
        <dbReference type="ARBA" id="ARBA00022989"/>
    </source>
</evidence>
<dbReference type="InterPro" id="IPR036890">
    <property type="entry name" value="HATPase_C_sf"/>
</dbReference>
<evidence type="ECO:0000313" key="14">
    <source>
        <dbReference type="EMBL" id="ROR66632.1"/>
    </source>
</evidence>
<dbReference type="InterPro" id="IPR003594">
    <property type="entry name" value="HATPase_dom"/>
</dbReference>
<feature type="domain" description="Histidine kinase" evidence="13">
    <location>
        <begin position="442"/>
        <end position="658"/>
    </location>
</feature>
<name>A0A3N2AV43_9MICO</name>
<dbReference type="Gene3D" id="1.10.287.130">
    <property type="match status" value="1"/>
</dbReference>
<dbReference type="EC" id="2.7.13.3" evidence="3"/>
<evidence type="ECO:0000313" key="15">
    <source>
        <dbReference type="Proteomes" id="UP000275456"/>
    </source>
</evidence>
<evidence type="ECO:0000259" key="13">
    <source>
        <dbReference type="PROSITE" id="PS50109"/>
    </source>
</evidence>
<dbReference type="Proteomes" id="UP000275456">
    <property type="component" value="Unassembled WGS sequence"/>
</dbReference>
<feature type="transmembrane region" description="Helical" evidence="12">
    <location>
        <begin position="273"/>
        <end position="294"/>
    </location>
</feature>
<dbReference type="InterPro" id="IPR005467">
    <property type="entry name" value="His_kinase_dom"/>
</dbReference>
<comment type="caution">
    <text evidence="14">The sequence shown here is derived from an EMBL/GenBank/DDBJ whole genome shotgun (WGS) entry which is preliminary data.</text>
</comment>
<dbReference type="CDD" id="cd00075">
    <property type="entry name" value="HATPase"/>
    <property type="match status" value="1"/>
</dbReference>
<evidence type="ECO:0000256" key="7">
    <source>
        <dbReference type="ARBA" id="ARBA00022692"/>
    </source>
</evidence>